<evidence type="ECO:0000256" key="3">
    <source>
        <dbReference type="ARBA" id="ARBA00022576"/>
    </source>
</evidence>
<dbReference type="SUPFAM" id="SSF53383">
    <property type="entry name" value="PLP-dependent transferases"/>
    <property type="match status" value="1"/>
</dbReference>
<keyword evidence="3 6" id="KW-0032">Aminotransferase</keyword>
<feature type="domain" description="Aminotransferase class I/classII large" evidence="7">
    <location>
        <begin position="9"/>
        <end position="358"/>
    </location>
</feature>
<dbReference type="EC" id="2.6.1.-" evidence="6"/>
<dbReference type="GO" id="GO:0008483">
    <property type="term" value="F:transaminase activity"/>
    <property type="evidence" value="ECO:0007669"/>
    <property type="project" value="UniProtKB-KW"/>
</dbReference>
<reference evidence="8 9" key="1">
    <citation type="submission" date="2020-06" db="EMBL/GenBank/DDBJ databases">
        <title>Genomic analysis of Salicibibacter sp. NKC21-4.</title>
        <authorList>
            <person name="Oh Y.J."/>
        </authorList>
    </citation>
    <scope>NUCLEOTIDE SEQUENCE [LARGE SCALE GENOMIC DNA]</scope>
    <source>
        <strain evidence="8 9">NKC21-4</strain>
    </source>
</reference>
<dbReference type="Proteomes" id="UP000595349">
    <property type="component" value="Chromosome"/>
</dbReference>
<name>A0A7T6Z8K7_9BACI</name>
<dbReference type="InterPro" id="IPR004838">
    <property type="entry name" value="NHTrfase_class1_PyrdxlP-BS"/>
</dbReference>
<evidence type="ECO:0000256" key="5">
    <source>
        <dbReference type="ARBA" id="ARBA00022898"/>
    </source>
</evidence>
<dbReference type="Pfam" id="PF00155">
    <property type="entry name" value="Aminotran_1_2"/>
    <property type="match status" value="1"/>
</dbReference>
<dbReference type="InterPro" id="IPR015421">
    <property type="entry name" value="PyrdxlP-dep_Trfase_major"/>
</dbReference>
<keyword evidence="9" id="KW-1185">Reference proteome</keyword>
<comment type="similarity">
    <text evidence="2 6">Belongs to the class-I pyridoxal-phosphate-dependent aminotransferase family.</text>
</comment>
<gene>
    <name evidence="8" type="ORF">HUG20_02320</name>
</gene>
<comment type="cofactor">
    <cofactor evidence="1 6">
        <name>pyridoxal 5'-phosphate</name>
        <dbReference type="ChEBI" id="CHEBI:597326"/>
    </cofactor>
</comment>
<dbReference type="GO" id="GO:0030170">
    <property type="term" value="F:pyridoxal phosphate binding"/>
    <property type="evidence" value="ECO:0007669"/>
    <property type="project" value="InterPro"/>
</dbReference>
<keyword evidence="4 6" id="KW-0808">Transferase</keyword>
<dbReference type="PANTHER" id="PTHR46383:SF1">
    <property type="entry name" value="ASPARTATE AMINOTRANSFERASE"/>
    <property type="match status" value="1"/>
</dbReference>
<dbReference type="Gene3D" id="3.90.1150.10">
    <property type="entry name" value="Aspartate Aminotransferase, domain 1"/>
    <property type="match status" value="1"/>
</dbReference>
<dbReference type="PANTHER" id="PTHR46383">
    <property type="entry name" value="ASPARTATE AMINOTRANSFERASE"/>
    <property type="match status" value="1"/>
</dbReference>
<dbReference type="InterPro" id="IPR015424">
    <property type="entry name" value="PyrdxlP-dep_Trfase"/>
</dbReference>
<dbReference type="KEGG" id="scib:HUG20_02320"/>
<evidence type="ECO:0000313" key="8">
    <source>
        <dbReference type="EMBL" id="QQK78849.1"/>
    </source>
</evidence>
<dbReference type="GO" id="GO:0006520">
    <property type="term" value="P:amino acid metabolic process"/>
    <property type="evidence" value="ECO:0007669"/>
    <property type="project" value="InterPro"/>
</dbReference>
<dbReference type="InterPro" id="IPR050596">
    <property type="entry name" value="AspAT/PAT-like"/>
</dbReference>
<protein>
    <recommendedName>
        <fullName evidence="6">Aminotransferase</fullName>
        <ecNumber evidence="6">2.6.1.-</ecNumber>
    </recommendedName>
</protein>
<dbReference type="EMBL" id="CP054706">
    <property type="protein sequence ID" value="QQK78849.1"/>
    <property type="molecule type" value="Genomic_DNA"/>
</dbReference>
<dbReference type="AlphaFoldDB" id="A0A7T6Z8K7"/>
<dbReference type="InterPro" id="IPR015422">
    <property type="entry name" value="PyrdxlP-dep_Trfase_small"/>
</dbReference>
<evidence type="ECO:0000259" key="7">
    <source>
        <dbReference type="Pfam" id="PF00155"/>
    </source>
</evidence>
<organism evidence="8 9">
    <name type="scientific">Salicibibacter cibi</name>
    <dbReference type="NCBI Taxonomy" id="2743001"/>
    <lineage>
        <taxon>Bacteria</taxon>
        <taxon>Bacillati</taxon>
        <taxon>Bacillota</taxon>
        <taxon>Bacilli</taxon>
        <taxon>Bacillales</taxon>
        <taxon>Bacillaceae</taxon>
        <taxon>Salicibibacter</taxon>
    </lineage>
</organism>
<dbReference type="CDD" id="cd00609">
    <property type="entry name" value="AAT_like"/>
    <property type="match status" value="1"/>
</dbReference>
<keyword evidence="5" id="KW-0663">Pyridoxal phosphate</keyword>
<evidence type="ECO:0000256" key="1">
    <source>
        <dbReference type="ARBA" id="ARBA00001933"/>
    </source>
</evidence>
<sequence length="368" mass="41070">MNIAEEMSDVIPLQIGEPAVQTPDHIKQAAIKAIENGFTHYTANAGTASVREAISRRMKRDYNVNVPINRILVSAGAVSALNLALLSIAEIGEEVLLPDPAYPNYESLIRMQGAIPVFYQTNAENDFLPDVSDIEKRITPFTKAIIINSPSNPTGAVFTEEKWQQILQLAKEHELYIISDELYDELIYEGKHVSPLSVDPSMKDQIISIFGFSKVYAMTGWRLAYAIVPEKLWYVMCKLQEPVTTCAPSISQKAGEAALDGPKDFVKEMLDMYKENRDIACELLKQYQVDFITPKGAFYIPIDISYTGMSAKEFAIELLMTQKVSVAPCDTFGPSGKSLIRICFAGDMEQLKEGLKRLGEFYQKKANT</sequence>
<dbReference type="FunFam" id="3.40.640.10:FF:000033">
    <property type="entry name" value="Aspartate aminotransferase"/>
    <property type="match status" value="1"/>
</dbReference>
<dbReference type="RefSeq" id="WP_200087606.1">
    <property type="nucleotide sequence ID" value="NZ_CP054706.1"/>
</dbReference>
<evidence type="ECO:0000256" key="6">
    <source>
        <dbReference type="RuleBase" id="RU000481"/>
    </source>
</evidence>
<dbReference type="PROSITE" id="PS00105">
    <property type="entry name" value="AA_TRANSFER_CLASS_1"/>
    <property type="match status" value="1"/>
</dbReference>
<accession>A0A7T6Z8K7</accession>
<proteinExistence type="inferred from homology"/>
<dbReference type="Gene3D" id="3.40.640.10">
    <property type="entry name" value="Type I PLP-dependent aspartate aminotransferase-like (Major domain)"/>
    <property type="match status" value="1"/>
</dbReference>
<evidence type="ECO:0000313" key="9">
    <source>
        <dbReference type="Proteomes" id="UP000595349"/>
    </source>
</evidence>
<evidence type="ECO:0000256" key="2">
    <source>
        <dbReference type="ARBA" id="ARBA00007441"/>
    </source>
</evidence>
<dbReference type="InterPro" id="IPR004839">
    <property type="entry name" value="Aminotransferase_I/II_large"/>
</dbReference>
<evidence type="ECO:0000256" key="4">
    <source>
        <dbReference type="ARBA" id="ARBA00022679"/>
    </source>
</evidence>